<comment type="caution">
    <text evidence="5">The sequence shown here is derived from an EMBL/GenBank/DDBJ whole genome shotgun (WGS) entry which is preliminary data.</text>
</comment>
<reference evidence="5 6" key="1">
    <citation type="submission" date="2017-04" db="EMBL/GenBank/DDBJ databases">
        <title>Novel microbial lineages endemic to geothermal iron-oxide mats fill important gaps in the evolutionary history of Archaea.</title>
        <authorList>
            <person name="Jay Z.J."/>
            <person name="Beam J.P."/>
            <person name="Dlakic M."/>
            <person name="Rusch D.B."/>
            <person name="Kozubal M.A."/>
            <person name="Inskeep W.P."/>
        </authorList>
    </citation>
    <scope>NUCLEOTIDE SEQUENCE [LARGE SCALE GENOMIC DNA]</scope>
    <source>
        <strain evidence="5">ECH_B_SAG-M15</strain>
    </source>
</reference>
<evidence type="ECO:0000313" key="6">
    <source>
        <dbReference type="Proteomes" id="UP000240490"/>
    </source>
</evidence>
<dbReference type="PANTHER" id="PTHR43201:SF5">
    <property type="entry name" value="MEDIUM-CHAIN ACYL-COA LIGASE ACSF2, MITOCHONDRIAL"/>
    <property type="match status" value="1"/>
</dbReference>
<gene>
    <name evidence="5" type="ORF">B9Q08_05315</name>
</gene>
<dbReference type="SUPFAM" id="SSF56801">
    <property type="entry name" value="Acetyl-CoA synthetase-like"/>
    <property type="match status" value="1"/>
</dbReference>
<dbReference type="Pfam" id="PF00501">
    <property type="entry name" value="AMP-binding"/>
    <property type="match status" value="1"/>
</dbReference>
<dbReference type="Gene3D" id="3.40.50.12780">
    <property type="entry name" value="N-terminal domain of ligase-like"/>
    <property type="match status" value="1"/>
</dbReference>
<name>A0A2R6AUX0_9ARCH</name>
<dbReference type="AlphaFoldDB" id="A0A2R6AUX0"/>
<dbReference type="InterPro" id="IPR025110">
    <property type="entry name" value="AMP-bd_C"/>
</dbReference>
<feature type="domain" description="AMP-dependent synthetase/ligase" evidence="3">
    <location>
        <begin position="16"/>
        <end position="353"/>
    </location>
</feature>
<keyword evidence="2" id="KW-0436">Ligase</keyword>
<evidence type="ECO:0000256" key="2">
    <source>
        <dbReference type="ARBA" id="ARBA00022598"/>
    </source>
</evidence>
<dbReference type="GO" id="GO:0006631">
    <property type="term" value="P:fatty acid metabolic process"/>
    <property type="evidence" value="ECO:0007669"/>
    <property type="project" value="TreeGrafter"/>
</dbReference>
<dbReference type="Proteomes" id="UP000240490">
    <property type="component" value="Unassembled WGS sequence"/>
</dbReference>
<evidence type="ECO:0008006" key="7">
    <source>
        <dbReference type="Google" id="ProtNLM"/>
    </source>
</evidence>
<evidence type="ECO:0000313" key="5">
    <source>
        <dbReference type="EMBL" id="PSN90128.1"/>
    </source>
</evidence>
<evidence type="ECO:0000256" key="1">
    <source>
        <dbReference type="ARBA" id="ARBA00006432"/>
    </source>
</evidence>
<protein>
    <recommendedName>
        <fullName evidence="7">Long-chain fatty acid--CoA ligase</fullName>
    </recommendedName>
</protein>
<proteinExistence type="inferred from homology"/>
<organism evidence="5 6">
    <name type="scientific">Candidatus Marsarchaeota G2 archaeon ECH_B_SAG-M15</name>
    <dbReference type="NCBI Taxonomy" id="1978162"/>
    <lineage>
        <taxon>Archaea</taxon>
        <taxon>Candidatus Marsarchaeota</taxon>
        <taxon>Candidatus Marsarchaeota group 2</taxon>
    </lineage>
</organism>
<dbReference type="InterPro" id="IPR000873">
    <property type="entry name" value="AMP-dep_synth/lig_dom"/>
</dbReference>
<evidence type="ECO:0000259" key="4">
    <source>
        <dbReference type="Pfam" id="PF13193"/>
    </source>
</evidence>
<dbReference type="Gene3D" id="3.30.300.30">
    <property type="match status" value="1"/>
</dbReference>
<feature type="domain" description="AMP-binding enzyme C-terminal" evidence="4">
    <location>
        <begin position="403"/>
        <end position="476"/>
    </location>
</feature>
<dbReference type="Pfam" id="PF13193">
    <property type="entry name" value="AMP-binding_C"/>
    <property type="match status" value="1"/>
</dbReference>
<sequence length="491" mass="53236">MMVVKSLLLHEVLTRSDPESVCIIDTHEGRTLSYGEFYASASRFAGYLMGLGVKPGDRVGILLPNGWRFAASLYAIIMCGGIAVPIDYRSSEREVEFYVKDSGAGLVVCSSERRVDESTGVRVADFLEDASDGGASVLGGSLGGVEDACIFCTGGTTGIPKGVVLTHKNILTVLRGLSAAWGLREGEEVFVQVLPMTHSGGLNCCFNTALYAGGRCVIMRRFNSEELLNCIEEYRVSVLVGVPTIYGELVRKLAVSHWDVGSLRVCFSSGASIPEKVARDFERLTGVAVNVGWGLTEASPQLTVAPLGVFKPNYVGLPISGADVAAFEGDKRLPMGAVGELGVKGEQVMKGYWNNAEETRRAFNSLGYLLTGDVGYVLPEGVYLLGRRKNLINTGGYKVWPHEVEQAIMENPHVKEAAVVGVEDEKYGEVVKAFVVTDGKITQEELKAFCRTLLAGYKLPRIIEFRDELPKSSVGKILHRVLKEESENKGY</sequence>
<dbReference type="GO" id="GO:0031956">
    <property type="term" value="F:medium-chain fatty acid-CoA ligase activity"/>
    <property type="evidence" value="ECO:0007669"/>
    <property type="project" value="TreeGrafter"/>
</dbReference>
<dbReference type="InterPro" id="IPR042099">
    <property type="entry name" value="ANL_N_sf"/>
</dbReference>
<comment type="similarity">
    <text evidence="1">Belongs to the ATP-dependent AMP-binding enzyme family.</text>
</comment>
<dbReference type="InterPro" id="IPR045851">
    <property type="entry name" value="AMP-bd_C_sf"/>
</dbReference>
<evidence type="ECO:0000259" key="3">
    <source>
        <dbReference type="Pfam" id="PF00501"/>
    </source>
</evidence>
<accession>A0A2R6AUX0</accession>
<dbReference type="PANTHER" id="PTHR43201">
    <property type="entry name" value="ACYL-COA SYNTHETASE"/>
    <property type="match status" value="1"/>
</dbReference>
<dbReference type="EMBL" id="NEXJ01000096">
    <property type="protein sequence ID" value="PSN90128.1"/>
    <property type="molecule type" value="Genomic_DNA"/>
</dbReference>
<dbReference type="FunFam" id="3.30.300.30:FF:000008">
    <property type="entry name" value="2,3-dihydroxybenzoate-AMP ligase"/>
    <property type="match status" value="1"/>
</dbReference>